<dbReference type="SMART" id="SM00342">
    <property type="entry name" value="HTH_ARAC"/>
    <property type="match status" value="1"/>
</dbReference>
<keyword evidence="3" id="KW-0804">Transcription</keyword>
<dbReference type="KEGG" id="aagg:ETAA8_16660"/>
<dbReference type="PANTHER" id="PTHR30146:SF24">
    <property type="entry name" value="XYLOSE OPERON REGULATORY PROTEIN"/>
    <property type="match status" value="1"/>
</dbReference>
<dbReference type="InterPro" id="IPR028082">
    <property type="entry name" value="Peripla_BP_I"/>
</dbReference>
<keyword evidence="1" id="KW-0805">Transcription regulation</keyword>
<dbReference type="AlphaFoldDB" id="A0A517Y8P2"/>
<dbReference type="RefSeq" id="WP_202921666.1">
    <property type="nucleotide sequence ID" value="NZ_CP036274.1"/>
</dbReference>
<dbReference type="GO" id="GO:0000976">
    <property type="term" value="F:transcription cis-regulatory region binding"/>
    <property type="evidence" value="ECO:0007669"/>
    <property type="project" value="TreeGrafter"/>
</dbReference>
<keyword evidence="2" id="KW-0238">DNA-binding</keyword>
<protein>
    <submittedName>
        <fullName evidence="5">Xylose operon regulatory protein</fullName>
    </submittedName>
</protein>
<dbReference type="PANTHER" id="PTHR30146">
    <property type="entry name" value="LACI-RELATED TRANSCRIPTIONAL REPRESSOR"/>
    <property type="match status" value="1"/>
</dbReference>
<dbReference type="Gene3D" id="3.40.50.2300">
    <property type="match status" value="2"/>
</dbReference>
<dbReference type="InterPro" id="IPR009057">
    <property type="entry name" value="Homeodomain-like_sf"/>
</dbReference>
<name>A0A517Y8P2_9BACT</name>
<dbReference type="SUPFAM" id="SSF46689">
    <property type="entry name" value="Homeodomain-like"/>
    <property type="match status" value="1"/>
</dbReference>
<keyword evidence="6" id="KW-1185">Reference proteome</keyword>
<dbReference type="Pfam" id="PF12833">
    <property type="entry name" value="HTH_18"/>
    <property type="match status" value="1"/>
</dbReference>
<sequence>MNQPLRVALKLDLRWPLKRHAHIFAGTQRYADEHGWESIIDEYADEHLSDASVKSPPFDGVIARVNAKLANGCRRLALPLVNVWFNSPAKDDFPGVFPDMTAVGRLRAEHLLSRGLRRFAVLTSEDDAEKVAAESFRTTIAAVDGKCLREKIPLDPSRTFAAWQRTEQRIEAWMERWQLPIGVSIASEEVGRMVIQICRHRGWRVPGDVAIIAGTNEDVLCDHPRPSLTSVEIGYERIGYQAARLLDEQMRSPNKRRGARNQPPRHMLVPPHGLIVRESTDFYAVDDEVVTQALRFIAANSHRHINVDDVARAAGLHPRTLQRRIRQVVDWPIADEIRRVRIERAKRELAESKRSMAEIARDVGFGDRKRMYDVFRREVGITPAAYRKQRRLESPF</sequence>
<dbReference type="InterPro" id="IPR046335">
    <property type="entry name" value="LacI/GalR-like_sensor"/>
</dbReference>
<dbReference type="Gene3D" id="1.10.10.60">
    <property type="entry name" value="Homeodomain-like"/>
    <property type="match status" value="1"/>
</dbReference>
<dbReference type="SUPFAM" id="SSF53822">
    <property type="entry name" value="Periplasmic binding protein-like I"/>
    <property type="match status" value="1"/>
</dbReference>
<accession>A0A517Y8P2</accession>
<proteinExistence type="predicted"/>
<dbReference type="EMBL" id="CP036274">
    <property type="protein sequence ID" value="QDU26586.1"/>
    <property type="molecule type" value="Genomic_DNA"/>
</dbReference>
<dbReference type="GO" id="GO:0003700">
    <property type="term" value="F:DNA-binding transcription factor activity"/>
    <property type="evidence" value="ECO:0007669"/>
    <property type="project" value="InterPro"/>
</dbReference>
<dbReference type="Pfam" id="PF13377">
    <property type="entry name" value="Peripla_BP_3"/>
    <property type="match status" value="1"/>
</dbReference>
<reference evidence="5 6" key="1">
    <citation type="submission" date="2019-02" db="EMBL/GenBank/DDBJ databases">
        <title>Deep-cultivation of Planctomycetes and their phenomic and genomic characterization uncovers novel biology.</title>
        <authorList>
            <person name="Wiegand S."/>
            <person name="Jogler M."/>
            <person name="Boedeker C."/>
            <person name="Pinto D."/>
            <person name="Vollmers J."/>
            <person name="Rivas-Marin E."/>
            <person name="Kohn T."/>
            <person name="Peeters S.H."/>
            <person name="Heuer A."/>
            <person name="Rast P."/>
            <person name="Oberbeckmann S."/>
            <person name="Bunk B."/>
            <person name="Jeske O."/>
            <person name="Meyerdierks A."/>
            <person name="Storesund J.E."/>
            <person name="Kallscheuer N."/>
            <person name="Luecker S."/>
            <person name="Lage O.M."/>
            <person name="Pohl T."/>
            <person name="Merkel B.J."/>
            <person name="Hornburger P."/>
            <person name="Mueller R.-W."/>
            <person name="Bruemmer F."/>
            <person name="Labrenz M."/>
            <person name="Spormann A.M."/>
            <person name="Op den Camp H."/>
            <person name="Overmann J."/>
            <person name="Amann R."/>
            <person name="Jetten M.S.M."/>
            <person name="Mascher T."/>
            <person name="Medema M.H."/>
            <person name="Devos D.P."/>
            <person name="Kaster A.-K."/>
            <person name="Ovreas L."/>
            <person name="Rohde M."/>
            <person name="Galperin M.Y."/>
            <person name="Jogler C."/>
        </authorList>
    </citation>
    <scope>NUCLEOTIDE SEQUENCE [LARGE SCALE GENOMIC DNA]</scope>
    <source>
        <strain evidence="5 6">ETA_A8</strain>
    </source>
</reference>
<evidence type="ECO:0000313" key="5">
    <source>
        <dbReference type="EMBL" id="QDU26586.1"/>
    </source>
</evidence>
<evidence type="ECO:0000256" key="3">
    <source>
        <dbReference type="ARBA" id="ARBA00023163"/>
    </source>
</evidence>
<organism evidence="5 6">
    <name type="scientific">Anatilimnocola aggregata</name>
    <dbReference type="NCBI Taxonomy" id="2528021"/>
    <lineage>
        <taxon>Bacteria</taxon>
        <taxon>Pseudomonadati</taxon>
        <taxon>Planctomycetota</taxon>
        <taxon>Planctomycetia</taxon>
        <taxon>Pirellulales</taxon>
        <taxon>Pirellulaceae</taxon>
        <taxon>Anatilimnocola</taxon>
    </lineage>
</organism>
<feature type="domain" description="HTH araC/xylS-type" evidence="4">
    <location>
        <begin position="291"/>
        <end position="389"/>
    </location>
</feature>
<evidence type="ECO:0000256" key="1">
    <source>
        <dbReference type="ARBA" id="ARBA00023015"/>
    </source>
</evidence>
<dbReference type="Proteomes" id="UP000315017">
    <property type="component" value="Chromosome"/>
</dbReference>
<dbReference type="PROSITE" id="PS01124">
    <property type="entry name" value="HTH_ARAC_FAMILY_2"/>
    <property type="match status" value="1"/>
</dbReference>
<gene>
    <name evidence="5" type="primary">xylR_2</name>
    <name evidence="5" type="ORF">ETAA8_16660</name>
</gene>
<evidence type="ECO:0000256" key="2">
    <source>
        <dbReference type="ARBA" id="ARBA00023125"/>
    </source>
</evidence>
<evidence type="ECO:0000259" key="4">
    <source>
        <dbReference type="PROSITE" id="PS01124"/>
    </source>
</evidence>
<dbReference type="InterPro" id="IPR018060">
    <property type="entry name" value="HTH_AraC"/>
</dbReference>
<evidence type="ECO:0000313" key="6">
    <source>
        <dbReference type="Proteomes" id="UP000315017"/>
    </source>
</evidence>